<sequence length="40" mass="4723">MTIFAKTPAFNYIFNFNSFFRTIHTPLSNAIYWNVTFTEG</sequence>
<reference evidence="1 2" key="1">
    <citation type="submission" date="2011-02" db="EMBL/GenBank/DDBJ databases">
        <authorList>
            <person name="Weinstock G."/>
            <person name="Sodergren E."/>
            <person name="Clifton S."/>
            <person name="Fulton L."/>
            <person name="Fulton B."/>
            <person name="Courtney L."/>
            <person name="Fronick C."/>
            <person name="Harrison M."/>
            <person name="Strong C."/>
            <person name="Farmer C."/>
            <person name="Delahaunty K."/>
            <person name="Markovic C."/>
            <person name="Hall O."/>
            <person name="Minx P."/>
            <person name="Tomlinson C."/>
            <person name="Mitreva M."/>
            <person name="Hou S."/>
            <person name="Chen J."/>
            <person name="Wollam A."/>
            <person name="Pepin K.H."/>
            <person name="Johnson M."/>
            <person name="Bhonagiri V."/>
            <person name="Zhang X."/>
            <person name="Suruliraj S."/>
            <person name="Warren W."/>
            <person name="Chinwalla A."/>
            <person name="Mardis E.R."/>
            <person name="Wilson R.K."/>
        </authorList>
    </citation>
    <scope>NUCLEOTIDE SEQUENCE [LARGE SCALE GENOMIC DNA]</scope>
    <source>
        <strain evidence="1 2">YIT 12057</strain>
    </source>
</reference>
<dbReference type="Proteomes" id="UP000003416">
    <property type="component" value="Unassembled WGS sequence"/>
</dbReference>
<dbReference type="EMBL" id="AFBN01000036">
    <property type="protein sequence ID" value="EGF56882.1"/>
    <property type="molecule type" value="Genomic_DNA"/>
</dbReference>
<dbReference type="STRING" id="763034.HMPREF9446_02025"/>
<name>F3PTF7_9BACE</name>
<comment type="caution">
    <text evidence="1">The sequence shown here is derived from an EMBL/GenBank/DDBJ whole genome shotgun (WGS) entry which is preliminary data.</text>
</comment>
<protein>
    <submittedName>
        <fullName evidence="1">Uncharacterized protein</fullName>
    </submittedName>
</protein>
<accession>F3PTF7</accession>
<gene>
    <name evidence="1" type="ORF">HMPREF9446_02025</name>
</gene>
<dbReference type="HOGENOM" id="CLU_3284896_0_0_10"/>
<keyword evidence="2" id="KW-1185">Reference proteome</keyword>
<proteinExistence type="predicted"/>
<dbReference type="AlphaFoldDB" id="F3PTF7"/>
<evidence type="ECO:0000313" key="2">
    <source>
        <dbReference type="Proteomes" id="UP000003416"/>
    </source>
</evidence>
<evidence type="ECO:0000313" key="1">
    <source>
        <dbReference type="EMBL" id="EGF56882.1"/>
    </source>
</evidence>
<organism evidence="1 2">
    <name type="scientific">Bacteroides fluxus YIT 12057</name>
    <dbReference type="NCBI Taxonomy" id="763034"/>
    <lineage>
        <taxon>Bacteria</taxon>
        <taxon>Pseudomonadati</taxon>
        <taxon>Bacteroidota</taxon>
        <taxon>Bacteroidia</taxon>
        <taxon>Bacteroidales</taxon>
        <taxon>Bacteroidaceae</taxon>
        <taxon>Bacteroides</taxon>
    </lineage>
</organism>